<gene>
    <name evidence="1" type="ORF">ACJ8NA_24845</name>
</gene>
<sequence>MIWYTAKVGGQHRSSEILELGIQGLKNEDFKSSLPVFAHAAISEFHWQLKMHDFIGDETVRVKAWPFIQAEQRLFVYVTGQASESSEVLTWLAYDHVVTEVEAHDGYLFEFTLSRNWMAALNDRSQLSANCGVIFDGSDPVPAIPAPIATSLPENAHEFKPGTAVMLRVDPVRSESDNFDSYPTSEFQLPGKVIDTRLLTLQAAGNSASRIGLHLVRTEGELEPGMVEGKSLAVVCGGGTGTPQSAFIRLKWKCTRVKFASSSHGDNSVSFTFFDEHGKRLGEREVNSSAWVEFEAVKGDFITRIDIRSTRHSSIDSLTIWHLGVPNTI</sequence>
<dbReference type="RefSeq" id="WP_407800418.1">
    <property type="nucleotide sequence ID" value="NZ_JBJNUX010000005.1"/>
</dbReference>
<comment type="caution">
    <text evidence="1">The sequence shown here is derived from an EMBL/GenBank/DDBJ whole genome shotgun (WGS) entry which is preliminary data.</text>
</comment>
<evidence type="ECO:0000313" key="1">
    <source>
        <dbReference type="EMBL" id="MFL9001858.1"/>
    </source>
</evidence>
<keyword evidence="2" id="KW-1185">Reference proteome</keyword>
<protein>
    <submittedName>
        <fullName evidence="1">Uncharacterized protein</fullName>
    </submittedName>
</protein>
<dbReference type="EMBL" id="JBJNUY010000012">
    <property type="protein sequence ID" value="MFL9001858.1"/>
    <property type="molecule type" value="Genomic_DNA"/>
</dbReference>
<reference evidence="1 2" key="1">
    <citation type="submission" date="2024-12" db="EMBL/GenBank/DDBJ databases">
        <title>Pseudomonas species isolated from Lotus nodules promote plant growth.</title>
        <authorList>
            <person name="Yu Y.-H."/>
            <person name="Kurtenbach J."/>
            <person name="Crosbie D."/>
            <person name="Brachmann A."/>
            <person name="Marin M."/>
        </authorList>
    </citation>
    <scope>NUCLEOTIDE SEQUENCE [LARGE SCALE GENOMIC DNA]</scope>
    <source>
        <strain evidence="1 2">PLb11B</strain>
    </source>
</reference>
<proteinExistence type="predicted"/>
<evidence type="ECO:0000313" key="2">
    <source>
        <dbReference type="Proteomes" id="UP001628646"/>
    </source>
</evidence>
<dbReference type="Proteomes" id="UP001628646">
    <property type="component" value="Unassembled WGS sequence"/>
</dbReference>
<accession>A0ABW8WAL3</accession>
<organism evidence="1 2">
    <name type="scientific">Pseudomonas azerbaijanorientalis</name>
    <dbReference type="NCBI Taxonomy" id="2842350"/>
    <lineage>
        <taxon>Bacteria</taxon>
        <taxon>Pseudomonadati</taxon>
        <taxon>Pseudomonadota</taxon>
        <taxon>Gammaproteobacteria</taxon>
        <taxon>Pseudomonadales</taxon>
        <taxon>Pseudomonadaceae</taxon>
        <taxon>Pseudomonas</taxon>
    </lineage>
</organism>
<name>A0ABW8WAL3_9PSED</name>